<evidence type="ECO:0000313" key="13">
    <source>
        <dbReference type="EMBL" id="KAL0255636.1"/>
    </source>
</evidence>
<keyword evidence="3 11" id="KW-0853">WD repeat</keyword>
<dbReference type="RefSeq" id="XP_066616913.1">
    <property type="nucleotide sequence ID" value="XM_066755012.1"/>
</dbReference>
<dbReference type="PROSITE" id="PS00678">
    <property type="entry name" value="WD_REPEATS_1"/>
    <property type="match status" value="2"/>
</dbReference>
<evidence type="ECO:0000256" key="4">
    <source>
        <dbReference type="ARBA" id="ARBA00022618"/>
    </source>
</evidence>
<name>A0ABR3C7B6_9TREE</name>
<feature type="repeat" description="WD" evidence="11">
    <location>
        <begin position="146"/>
        <end position="180"/>
    </location>
</feature>
<proteinExistence type="predicted"/>
<keyword evidence="1" id="KW-0813">Transport</keyword>
<keyword evidence="5" id="KW-0493">Microtubule</keyword>
<evidence type="ECO:0000313" key="14">
    <source>
        <dbReference type="Proteomes" id="UP000054399"/>
    </source>
</evidence>
<evidence type="ECO:0000256" key="1">
    <source>
        <dbReference type="ARBA" id="ARBA00022448"/>
    </source>
</evidence>
<evidence type="ECO:0000256" key="8">
    <source>
        <dbReference type="ARBA" id="ARBA00023054"/>
    </source>
</evidence>
<protein>
    <submittedName>
        <fullName evidence="13">Nuclear distribution protein PAC1</fullName>
    </submittedName>
</protein>
<dbReference type="InterPro" id="IPR056795">
    <property type="entry name" value="PAC1-like_LisH-like_dom"/>
</dbReference>
<keyword evidence="7" id="KW-0498">Mitosis</keyword>
<feature type="repeat" description="WD" evidence="11">
    <location>
        <begin position="104"/>
        <end position="145"/>
    </location>
</feature>
<dbReference type="Pfam" id="PF24951">
    <property type="entry name" value="LisH_PAC1"/>
    <property type="match status" value="1"/>
</dbReference>
<reference evidence="14" key="1">
    <citation type="submission" date="2015-01" db="EMBL/GenBank/DDBJ databases">
        <title>The Genome Sequence of Cryptococcus gattii MMRL2647.</title>
        <authorList>
            <consortium name="The Broad Institute Genomics Platform"/>
            <person name="Cuomo C."/>
            <person name="Litvintseva A."/>
            <person name="Chen Y."/>
            <person name="Heitman J."/>
            <person name="Sun S."/>
            <person name="Springer D."/>
            <person name="Dromer F."/>
            <person name="Young S."/>
            <person name="Zeng Q."/>
            <person name="Gargeya S."/>
            <person name="Abouelleil A."/>
            <person name="Alvarado L."/>
            <person name="Chapman S.B."/>
            <person name="Gainer-Dewar J."/>
            <person name="Goldberg J."/>
            <person name="Griggs A."/>
            <person name="Gujja S."/>
            <person name="Hansen M."/>
            <person name="Howarth C."/>
            <person name="Imamovic A."/>
            <person name="Larimer J."/>
            <person name="Murphy C."/>
            <person name="Naylor J."/>
            <person name="Pearson M."/>
            <person name="Priest M."/>
            <person name="Roberts A."/>
            <person name="Saif S."/>
            <person name="Shea T."/>
            <person name="Sykes S."/>
            <person name="Wortman J."/>
            <person name="Nusbaum C."/>
            <person name="Birren B."/>
        </authorList>
    </citation>
    <scope>NUCLEOTIDE SEQUENCE [LARGE SCALE GENOMIC DNA]</scope>
    <source>
        <strain evidence="14">IND107</strain>
    </source>
</reference>
<dbReference type="InterPro" id="IPR036322">
    <property type="entry name" value="WD40_repeat_dom_sf"/>
</dbReference>
<dbReference type="PANTHER" id="PTHR19846:SF0">
    <property type="entry name" value="PRE-MRNA PROCESSING FACTOR 4"/>
    <property type="match status" value="1"/>
</dbReference>
<evidence type="ECO:0000256" key="9">
    <source>
        <dbReference type="ARBA" id="ARBA00023212"/>
    </source>
</evidence>
<dbReference type="Pfam" id="PF00400">
    <property type="entry name" value="WD40"/>
    <property type="match status" value="6"/>
</dbReference>
<evidence type="ECO:0000256" key="10">
    <source>
        <dbReference type="ARBA" id="ARBA00023306"/>
    </source>
</evidence>
<evidence type="ECO:0000256" key="3">
    <source>
        <dbReference type="ARBA" id="ARBA00022574"/>
    </source>
</evidence>
<dbReference type="PIRSF" id="PIRSF037647">
    <property type="entry name" value="Dynein_regulator_Lis1"/>
    <property type="match status" value="1"/>
</dbReference>
<feature type="repeat" description="WD" evidence="11">
    <location>
        <begin position="199"/>
        <end position="240"/>
    </location>
</feature>
<dbReference type="Gene3D" id="1.20.960.30">
    <property type="match status" value="1"/>
</dbReference>
<evidence type="ECO:0000256" key="6">
    <source>
        <dbReference type="ARBA" id="ARBA00022737"/>
    </source>
</evidence>
<keyword evidence="4" id="KW-0132">Cell division</keyword>
<evidence type="ECO:0000256" key="11">
    <source>
        <dbReference type="PROSITE-ProRule" id="PRU00221"/>
    </source>
</evidence>
<dbReference type="InterPro" id="IPR006594">
    <property type="entry name" value="LisH"/>
</dbReference>
<dbReference type="PROSITE" id="PS50082">
    <property type="entry name" value="WD_REPEATS_2"/>
    <property type="match status" value="6"/>
</dbReference>
<evidence type="ECO:0000256" key="7">
    <source>
        <dbReference type="ARBA" id="ARBA00022776"/>
    </source>
</evidence>
<keyword evidence="2" id="KW-0963">Cytoplasm</keyword>
<dbReference type="Gene3D" id="2.130.10.10">
    <property type="entry name" value="YVTN repeat-like/Quinoprotein amine dehydrogenase"/>
    <property type="match status" value="1"/>
</dbReference>
<accession>A0ABR3C7B6</accession>
<keyword evidence="10" id="KW-0131">Cell cycle</keyword>
<feature type="repeat" description="WD" evidence="11">
    <location>
        <begin position="308"/>
        <end position="349"/>
    </location>
</feature>
<dbReference type="EMBL" id="ATAM02000001">
    <property type="protein sequence ID" value="KAL0255636.1"/>
    <property type="molecule type" value="Genomic_DNA"/>
</dbReference>
<dbReference type="InterPro" id="IPR020472">
    <property type="entry name" value="WD40_PAC1"/>
</dbReference>
<dbReference type="InterPro" id="IPR001680">
    <property type="entry name" value="WD40_rpt"/>
</dbReference>
<reference evidence="13 14" key="2">
    <citation type="submission" date="2024-01" db="EMBL/GenBank/DDBJ databases">
        <title>Comparative genomics of Cryptococcus and Kwoniella reveals pathogenesis evolution and contrasting modes of karyotype evolution via chromosome fusion or intercentromeric recombination.</title>
        <authorList>
            <person name="Coelho M.A."/>
            <person name="David-Palma M."/>
            <person name="Shea T."/>
            <person name="Bowers K."/>
            <person name="Mcginley-Smith S."/>
            <person name="Mohammad A.W."/>
            <person name="Gnirke A."/>
            <person name="Yurkov A.M."/>
            <person name="Nowrousian M."/>
            <person name="Sun S."/>
            <person name="Cuomo C.A."/>
            <person name="Heitman J."/>
        </authorList>
    </citation>
    <scope>NUCLEOTIDE SEQUENCE [LARGE SCALE GENOMIC DNA]</scope>
    <source>
        <strain evidence="13 14">IND107</strain>
    </source>
</reference>
<feature type="repeat" description="WD" evidence="11">
    <location>
        <begin position="388"/>
        <end position="404"/>
    </location>
</feature>
<dbReference type="SUPFAM" id="SSF109925">
    <property type="entry name" value="Lissencephaly-1 protein (Lis-1, PAF-AH alpha) N-terminal domain"/>
    <property type="match status" value="1"/>
</dbReference>
<evidence type="ECO:0000256" key="2">
    <source>
        <dbReference type="ARBA" id="ARBA00022490"/>
    </source>
</evidence>
<feature type="repeat" description="WD" evidence="11">
    <location>
        <begin position="284"/>
        <end position="307"/>
    </location>
</feature>
<dbReference type="SUPFAM" id="SSF50978">
    <property type="entry name" value="WD40 repeat-like"/>
    <property type="match status" value="1"/>
</dbReference>
<evidence type="ECO:0000256" key="5">
    <source>
        <dbReference type="ARBA" id="ARBA00022701"/>
    </source>
</evidence>
<feature type="domain" description="PAC1-like LisH-like dimerisation" evidence="12">
    <location>
        <begin position="6"/>
        <end position="40"/>
    </location>
</feature>
<dbReference type="InterPro" id="IPR019775">
    <property type="entry name" value="WD40_repeat_CS"/>
</dbReference>
<gene>
    <name evidence="13" type="ORF">I308_100441</name>
</gene>
<keyword evidence="14" id="KW-1185">Reference proteome</keyword>
<dbReference type="GeneID" id="91987299"/>
<keyword evidence="9" id="KW-0206">Cytoskeleton</keyword>
<evidence type="ECO:0000259" key="12">
    <source>
        <dbReference type="Pfam" id="PF24951"/>
    </source>
</evidence>
<dbReference type="PROSITE" id="PS50294">
    <property type="entry name" value="WD_REPEATS_REGION"/>
    <property type="match status" value="3"/>
</dbReference>
<dbReference type="PANTHER" id="PTHR19846">
    <property type="entry name" value="WD40 REPEAT PROTEIN"/>
    <property type="match status" value="1"/>
</dbReference>
<dbReference type="InterPro" id="IPR017252">
    <property type="entry name" value="Dynein_regulator_LIS1"/>
</dbReference>
<keyword evidence="8" id="KW-0175">Coiled coil</keyword>
<dbReference type="SMART" id="SM00320">
    <property type="entry name" value="WD40"/>
    <property type="match status" value="6"/>
</dbReference>
<dbReference type="PRINTS" id="PR00320">
    <property type="entry name" value="GPROTEINBRPT"/>
</dbReference>
<dbReference type="InterPro" id="IPR015943">
    <property type="entry name" value="WD40/YVTN_repeat-like_dom_sf"/>
</dbReference>
<sequence length="404" mass="44448">MPALSDRQKDELHRAMLSYLHAAGMHAAYAALLHDAAIADFDPADPSARAVGLLEKKWTSVIRLQKKIIDLEARNAALLAELASPARPSASAPFVPRPPPRHTLASHRAPVTRLAFHPTWTVLASASEDATVKVWDWEAGEMERTLKGHTKAVMDVDFDRKGSLMASRDKTIRVWQVSSGYVSGLVPLTNPTSYCTKTFTGHAEWVREAVPSEDGRWLVSASNDQTSRVWDFSTGETKMQLRGHEHVVECALFAPVNAYPAIRELAGLKPPAANDTRAKSPGVYVATGSRDKTIKLWDALSGQCLRTFVGHDNWIRALVFHPTGKYLLSASDDKTIKLWDLVNGRCTKTIEAHSHFVTCMTWARAVTGGNKEMPNGDGSARKEARRINVLATGSVDQTIKVWTP</sequence>
<dbReference type="InterPro" id="IPR037190">
    <property type="entry name" value="LIS1_N"/>
</dbReference>
<dbReference type="PROSITE" id="PS50896">
    <property type="entry name" value="LISH"/>
    <property type="match status" value="1"/>
</dbReference>
<keyword evidence="6" id="KW-0677">Repeat</keyword>
<organism evidence="13 14">
    <name type="scientific">Cryptococcus tetragattii IND107</name>
    <dbReference type="NCBI Taxonomy" id="1296105"/>
    <lineage>
        <taxon>Eukaryota</taxon>
        <taxon>Fungi</taxon>
        <taxon>Dikarya</taxon>
        <taxon>Basidiomycota</taxon>
        <taxon>Agaricomycotina</taxon>
        <taxon>Tremellomycetes</taxon>
        <taxon>Tremellales</taxon>
        <taxon>Cryptococcaceae</taxon>
        <taxon>Cryptococcus</taxon>
        <taxon>Cryptococcus gattii species complex</taxon>
    </lineage>
</organism>
<comment type="caution">
    <text evidence="13">The sequence shown here is derived from an EMBL/GenBank/DDBJ whole genome shotgun (WGS) entry which is preliminary data.</text>
</comment>
<dbReference type="Proteomes" id="UP000054399">
    <property type="component" value="Unassembled WGS sequence"/>
</dbReference>
<dbReference type="CDD" id="cd00200">
    <property type="entry name" value="WD40"/>
    <property type="match status" value="1"/>
</dbReference>